<proteinExistence type="predicted"/>
<feature type="region of interest" description="Disordered" evidence="1">
    <location>
        <begin position="1"/>
        <end position="25"/>
    </location>
</feature>
<gene>
    <name evidence="2" type="ORF">PoB_002891100</name>
</gene>
<evidence type="ECO:0000313" key="3">
    <source>
        <dbReference type="Proteomes" id="UP000735302"/>
    </source>
</evidence>
<reference evidence="2 3" key="1">
    <citation type="journal article" date="2021" name="Elife">
        <title>Chloroplast acquisition without the gene transfer in kleptoplastic sea slugs, Plakobranchus ocellatus.</title>
        <authorList>
            <person name="Maeda T."/>
            <person name="Takahashi S."/>
            <person name="Yoshida T."/>
            <person name="Shimamura S."/>
            <person name="Takaki Y."/>
            <person name="Nagai Y."/>
            <person name="Toyoda A."/>
            <person name="Suzuki Y."/>
            <person name="Arimoto A."/>
            <person name="Ishii H."/>
            <person name="Satoh N."/>
            <person name="Nishiyama T."/>
            <person name="Hasebe M."/>
            <person name="Maruyama T."/>
            <person name="Minagawa J."/>
            <person name="Obokata J."/>
            <person name="Shigenobu S."/>
        </authorList>
    </citation>
    <scope>NUCLEOTIDE SEQUENCE [LARGE SCALE GENOMIC DNA]</scope>
</reference>
<feature type="compositionally biased region" description="Low complexity" evidence="1">
    <location>
        <begin position="1"/>
        <end position="15"/>
    </location>
</feature>
<dbReference type="GO" id="GO:0003964">
    <property type="term" value="F:RNA-directed DNA polymerase activity"/>
    <property type="evidence" value="ECO:0007669"/>
    <property type="project" value="UniProtKB-KW"/>
</dbReference>
<keyword evidence="2" id="KW-0695">RNA-directed DNA polymerase</keyword>
<keyword evidence="2" id="KW-0548">Nucleotidyltransferase</keyword>
<feature type="compositionally biased region" description="Basic and acidic residues" evidence="1">
    <location>
        <begin position="59"/>
        <end position="78"/>
    </location>
</feature>
<keyword evidence="3" id="KW-1185">Reference proteome</keyword>
<sequence>MLTETAPRTTRTRTTNVGLERGMKIHKTKMGCLSMSSQQQRTAIADKTLENQSQAQNHSAKEIQAENRDDVPRHSSSDKRHKINFPPASSGKQWEDLDSKIVLKIDLHPGAQACHFR</sequence>
<organism evidence="2 3">
    <name type="scientific">Plakobranchus ocellatus</name>
    <dbReference type="NCBI Taxonomy" id="259542"/>
    <lineage>
        <taxon>Eukaryota</taxon>
        <taxon>Metazoa</taxon>
        <taxon>Spiralia</taxon>
        <taxon>Lophotrochozoa</taxon>
        <taxon>Mollusca</taxon>
        <taxon>Gastropoda</taxon>
        <taxon>Heterobranchia</taxon>
        <taxon>Euthyneura</taxon>
        <taxon>Panpulmonata</taxon>
        <taxon>Sacoglossa</taxon>
        <taxon>Placobranchoidea</taxon>
        <taxon>Plakobranchidae</taxon>
        <taxon>Plakobranchus</taxon>
    </lineage>
</organism>
<accession>A0AAV4A2L8</accession>
<name>A0AAV4A2L8_9GAST</name>
<dbReference type="EMBL" id="BLXT01003580">
    <property type="protein sequence ID" value="GFO02406.1"/>
    <property type="molecule type" value="Genomic_DNA"/>
</dbReference>
<protein>
    <submittedName>
        <fullName evidence="2">Reverse transcriptase</fullName>
    </submittedName>
</protein>
<dbReference type="Proteomes" id="UP000735302">
    <property type="component" value="Unassembled WGS sequence"/>
</dbReference>
<dbReference type="AlphaFoldDB" id="A0AAV4A2L8"/>
<keyword evidence="2" id="KW-0808">Transferase</keyword>
<feature type="region of interest" description="Disordered" evidence="1">
    <location>
        <begin position="48"/>
        <end position="94"/>
    </location>
</feature>
<evidence type="ECO:0000256" key="1">
    <source>
        <dbReference type="SAM" id="MobiDB-lite"/>
    </source>
</evidence>
<evidence type="ECO:0000313" key="2">
    <source>
        <dbReference type="EMBL" id="GFO02406.1"/>
    </source>
</evidence>
<comment type="caution">
    <text evidence="2">The sequence shown here is derived from an EMBL/GenBank/DDBJ whole genome shotgun (WGS) entry which is preliminary data.</text>
</comment>